<dbReference type="SUPFAM" id="SSF48498">
    <property type="entry name" value="Tetracyclin repressor-like, C-terminal domain"/>
    <property type="match status" value="1"/>
</dbReference>
<evidence type="ECO:0000313" key="8">
    <source>
        <dbReference type="EMBL" id="KLN34018.1"/>
    </source>
</evidence>
<dbReference type="Gene3D" id="1.10.357.10">
    <property type="entry name" value="Tetracycline Repressor, domain 2"/>
    <property type="match status" value="1"/>
</dbReference>
<dbReference type="Pfam" id="PF13977">
    <property type="entry name" value="TetR_C_6"/>
    <property type="match status" value="1"/>
</dbReference>
<feature type="region of interest" description="Disordered" evidence="6">
    <location>
        <begin position="1"/>
        <end position="30"/>
    </location>
</feature>
<evidence type="ECO:0000256" key="3">
    <source>
        <dbReference type="ARBA" id="ARBA00023125"/>
    </source>
</evidence>
<dbReference type="PROSITE" id="PS50977">
    <property type="entry name" value="HTH_TETR_2"/>
    <property type="match status" value="1"/>
</dbReference>
<dbReference type="Proteomes" id="UP000035265">
    <property type="component" value="Unassembled WGS sequence"/>
</dbReference>
<evidence type="ECO:0000313" key="9">
    <source>
        <dbReference type="Proteomes" id="UP000035265"/>
    </source>
</evidence>
<evidence type="ECO:0000256" key="4">
    <source>
        <dbReference type="ARBA" id="ARBA00023163"/>
    </source>
</evidence>
<keyword evidence="9" id="KW-1185">Reference proteome</keyword>
<comment type="caution">
    <text evidence="8">The sequence shown here is derived from an EMBL/GenBank/DDBJ whole genome shotgun (WGS) entry which is preliminary data.</text>
</comment>
<evidence type="ECO:0000256" key="6">
    <source>
        <dbReference type="SAM" id="MobiDB-lite"/>
    </source>
</evidence>
<dbReference type="InterPro" id="IPR009057">
    <property type="entry name" value="Homeodomain-like_sf"/>
</dbReference>
<dbReference type="PATRIC" id="fig|264251.5.peg.2912"/>
<keyword evidence="2" id="KW-0805">Transcription regulation</keyword>
<dbReference type="SUPFAM" id="SSF46689">
    <property type="entry name" value="Homeodomain-like"/>
    <property type="match status" value="1"/>
</dbReference>
<feature type="DNA-binding region" description="H-T-H motif" evidence="5">
    <location>
        <begin position="54"/>
        <end position="73"/>
    </location>
</feature>
<evidence type="ECO:0000256" key="1">
    <source>
        <dbReference type="ARBA" id="ARBA00022491"/>
    </source>
</evidence>
<dbReference type="STRING" id="264251.FB00_14290"/>
<name>A0A0H2KLL1_9MICO</name>
<evidence type="ECO:0000256" key="2">
    <source>
        <dbReference type="ARBA" id="ARBA00023015"/>
    </source>
</evidence>
<evidence type="ECO:0000256" key="5">
    <source>
        <dbReference type="PROSITE-ProRule" id="PRU00335"/>
    </source>
</evidence>
<dbReference type="Pfam" id="PF00440">
    <property type="entry name" value="TetR_N"/>
    <property type="match status" value="1"/>
</dbReference>
<accession>A0A0H2KLL1</accession>
<dbReference type="InterPro" id="IPR036271">
    <property type="entry name" value="Tet_transcr_reg_TetR-rel_C_sf"/>
</dbReference>
<keyword evidence="1" id="KW-0678">Repressor</keyword>
<protein>
    <submittedName>
        <fullName evidence="8">TetR family transcriptional regulator</fullName>
    </submittedName>
</protein>
<proteinExistence type="predicted"/>
<dbReference type="PANTHER" id="PTHR47506:SF6">
    <property type="entry name" value="HTH-TYPE TRANSCRIPTIONAL REPRESSOR NEMR"/>
    <property type="match status" value="1"/>
</dbReference>
<gene>
    <name evidence="8" type="ORF">FB00_14290</name>
</gene>
<evidence type="ECO:0000259" key="7">
    <source>
        <dbReference type="PROSITE" id="PS50977"/>
    </source>
</evidence>
<keyword evidence="4" id="KW-0804">Transcription</keyword>
<dbReference type="InterPro" id="IPR001647">
    <property type="entry name" value="HTH_TetR"/>
</dbReference>
<dbReference type="RefSeq" id="WP_047233540.1">
    <property type="nucleotide sequence ID" value="NZ_JNBQ01000021.1"/>
</dbReference>
<dbReference type="InterPro" id="IPR039538">
    <property type="entry name" value="BetI_C"/>
</dbReference>
<keyword evidence="3 5" id="KW-0238">DNA-binding</keyword>
<organism evidence="8 9">
    <name type="scientific">Cellulosimicrobium funkei</name>
    <dbReference type="NCBI Taxonomy" id="264251"/>
    <lineage>
        <taxon>Bacteria</taxon>
        <taxon>Bacillati</taxon>
        <taxon>Actinomycetota</taxon>
        <taxon>Actinomycetes</taxon>
        <taxon>Micrococcales</taxon>
        <taxon>Promicromonosporaceae</taxon>
        <taxon>Cellulosimicrobium</taxon>
    </lineage>
</organism>
<feature type="domain" description="HTH tetR-type" evidence="7">
    <location>
        <begin position="31"/>
        <end position="91"/>
    </location>
</feature>
<reference evidence="8 9" key="1">
    <citation type="submission" date="2014-05" db="EMBL/GenBank/DDBJ databases">
        <title>Cellulosimicrobium funkei U11 genome.</title>
        <authorList>
            <person name="Hu C."/>
            <person name="Gong Y."/>
            <person name="Wan W."/>
            <person name="Jiang M."/>
        </authorList>
    </citation>
    <scope>NUCLEOTIDE SEQUENCE [LARGE SCALE GENOMIC DNA]</scope>
    <source>
        <strain evidence="8 9">U11</strain>
    </source>
</reference>
<dbReference type="GO" id="GO:0003677">
    <property type="term" value="F:DNA binding"/>
    <property type="evidence" value="ECO:0007669"/>
    <property type="project" value="UniProtKB-UniRule"/>
</dbReference>
<dbReference type="PANTHER" id="PTHR47506">
    <property type="entry name" value="TRANSCRIPTIONAL REGULATORY PROTEIN"/>
    <property type="match status" value="1"/>
</dbReference>
<dbReference type="AlphaFoldDB" id="A0A0H2KLL1"/>
<dbReference type="PRINTS" id="PR00455">
    <property type="entry name" value="HTHTETR"/>
</dbReference>
<sequence>MTSAALGAGHDRGAPRRTASPDPGRGYAKGRAKREEILQAAIVLFGEVGFHAASLRELASRVGMSHPGLLHHFPTKVALLEAVLDHRDTVDQADLDDDLARGTDYFDALVHLVERNAVRRHIVELFTALSAEATSPEHPAHEYFVRRYRWAVARTSEQLVRRARAGGLRDGVDPQVAARQIIALMDGLQVQWLLSLDRPRPERVDMPADLRAYLGLILAEEAPAR</sequence>
<dbReference type="EMBL" id="JNBQ01000021">
    <property type="protein sequence ID" value="KLN34018.1"/>
    <property type="molecule type" value="Genomic_DNA"/>
</dbReference>